<dbReference type="InterPro" id="IPR001173">
    <property type="entry name" value="Glyco_trans_2-like"/>
</dbReference>
<dbReference type="RefSeq" id="WP_045049658.1">
    <property type="nucleotide sequence ID" value="NZ_CP114058.1"/>
</dbReference>
<comment type="similarity">
    <text evidence="1">Belongs to the glycosyltransferase 2 family. WaaE/KdtX subfamily.</text>
</comment>
<dbReference type="Proteomes" id="UP001164712">
    <property type="component" value="Chromosome"/>
</dbReference>
<dbReference type="SUPFAM" id="SSF53448">
    <property type="entry name" value="Nucleotide-diphospho-sugar transferases"/>
    <property type="match status" value="1"/>
</dbReference>
<dbReference type="CDD" id="cd02511">
    <property type="entry name" value="Beta4Glucosyltransferase"/>
    <property type="match status" value="1"/>
</dbReference>
<keyword evidence="4" id="KW-1185">Reference proteome</keyword>
<protein>
    <submittedName>
        <fullName evidence="3">Glycosyltransferase family 2 protein</fullName>
    </submittedName>
</protein>
<dbReference type="PANTHER" id="PTHR43630:SF2">
    <property type="entry name" value="GLYCOSYLTRANSFERASE"/>
    <property type="match status" value="1"/>
</dbReference>
<accession>A0ABY7HNC6</accession>
<gene>
    <name evidence="3" type="ORF">O1V66_16835</name>
</gene>
<evidence type="ECO:0000313" key="4">
    <source>
        <dbReference type="Proteomes" id="UP001164712"/>
    </source>
</evidence>
<dbReference type="Gene3D" id="3.90.550.10">
    <property type="entry name" value="Spore Coat Polysaccharide Biosynthesis Protein SpsA, Chain A"/>
    <property type="match status" value="1"/>
</dbReference>
<name>A0ABY7HNC6_9GAMM</name>
<proteinExistence type="inferred from homology"/>
<evidence type="ECO:0000259" key="2">
    <source>
        <dbReference type="Pfam" id="PF00535"/>
    </source>
</evidence>
<dbReference type="EMBL" id="CP114058">
    <property type="protein sequence ID" value="WAT00537.1"/>
    <property type="molecule type" value="Genomic_DNA"/>
</dbReference>
<dbReference type="PANTHER" id="PTHR43630">
    <property type="entry name" value="POLY-BETA-1,6-N-ACETYL-D-GLUCOSAMINE SYNTHASE"/>
    <property type="match status" value="1"/>
</dbReference>
<reference evidence="3" key="1">
    <citation type="submission" date="2022-12" db="EMBL/GenBank/DDBJ databases">
        <title>Complete genome sequence of an Australian strain of Rouxiella badensis DAR84756 and resolution of the R. badensis DSM100043 and R. chamberiensis DSM28324 genomes.</title>
        <authorList>
            <person name="Paul S."/>
            <person name="Anderson P.J."/>
            <person name="Maynard G."/>
            <person name="Dyall-Smith M."/>
            <person name="Kudinha T."/>
        </authorList>
    </citation>
    <scope>NUCLEOTIDE SEQUENCE</scope>
    <source>
        <strain evidence="3">DSM 28324</strain>
    </source>
</reference>
<evidence type="ECO:0000313" key="3">
    <source>
        <dbReference type="EMBL" id="WAT00537.1"/>
    </source>
</evidence>
<sequence>MSAKKRLSVVLIAKNEASLLEECLVSVSWADEIILLDSGSSDGTRALAQKLGAKVFENADWQGFGQQRQRAQSHASGDYILMIDADERVTPALRQSIEQCLRQPEDNAVYRIGRRNLFLGRFMRHSGWYPDRVNRLYQADKYQYNDDWVHESLNTNGARIIDLKGDLLHLTCRDFFAFQRKQTNYAQAWAKQRHQQGKRCSFFSIISHTLGAFFKTWILRAGFLDGKQGLILAGVNAQYTFNKYAALWAFSHQLQKSEPL</sequence>
<dbReference type="Pfam" id="PF00535">
    <property type="entry name" value="Glycos_transf_2"/>
    <property type="match status" value="1"/>
</dbReference>
<evidence type="ECO:0000256" key="1">
    <source>
        <dbReference type="ARBA" id="ARBA00038494"/>
    </source>
</evidence>
<feature type="domain" description="Glycosyltransferase 2-like" evidence="2">
    <location>
        <begin position="8"/>
        <end position="141"/>
    </location>
</feature>
<dbReference type="InterPro" id="IPR029044">
    <property type="entry name" value="Nucleotide-diphossugar_trans"/>
</dbReference>
<organism evidence="3 4">
    <name type="scientific">Rouxiella chamberiensis</name>
    <dbReference type="NCBI Taxonomy" id="1513468"/>
    <lineage>
        <taxon>Bacteria</taxon>
        <taxon>Pseudomonadati</taxon>
        <taxon>Pseudomonadota</taxon>
        <taxon>Gammaproteobacteria</taxon>
        <taxon>Enterobacterales</taxon>
        <taxon>Yersiniaceae</taxon>
        <taxon>Rouxiella</taxon>
    </lineage>
</organism>